<dbReference type="Gene3D" id="1.20.58.80">
    <property type="entry name" value="Phosphotransferase system, lactose/cellobiose-type IIA subunit"/>
    <property type="match status" value="1"/>
</dbReference>
<dbReference type="SUPFAM" id="SSF102712">
    <property type="entry name" value="JAB1/MPN domain"/>
    <property type="match status" value="1"/>
</dbReference>
<dbReference type="Pfam" id="PF08969">
    <property type="entry name" value="USP8_dimer"/>
    <property type="match status" value="1"/>
</dbReference>
<dbReference type="AlphaFoldDB" id="A0A4Y7TF56"/>
<name>A0A4Y7TF56_COPMI</name>
<dbReference type="InterPro" id="IPR000555">
    <property type="entry name" value="JAMM/MPN+_dom"/>
</dbReference>
<feature type="compositionally biased region" description="Basic and acidic residues" evidence="1">
    <location>
        <begin position="164"/>
        <end position="193"/>
    </location>
</feature>
<dbReference type="GO" id="GO:0016020">
    <property type="term" value="C:membrane"/>
    <property type="evidence" value="ECO:0007669"/>
    <property type="project" value="TreeGrafter"/>
</dbReference>
<accession>A0A4Y7TF56</accession>
<evidence type="ECO:0000313" key="3">
    <source>
        <dbReference type="EMBL" id="TEB32805.1"/>
    </source>
</evidence>
<feature type="compositionally biased region" description="Low complexity" evidence="1">
    <location>
        <begin position="237"/>
        <end position="248"/>
    </location>
</feature>
<evidence type="ECO:0000313" key="4">
    <source>
        <dbReference type="Proteomes" id="UP000298030"/>
    </source>
</evidence>
<proteinExistence type="predicted"/>
<dbReference type="EMBL" id="QPFP01000014">
    <property type="protein sequence ID" value="TEB32805.1"/>
    <property type="molecule type" value="Genomic_DNA"/>
</dbReference>
<comment type="caution">
    <text evidence="3">The sequence shown here is derived from an EMBL/GenBank/DDBJ whole genome shotgun (WGS) entry which is preliminary data.</text>
</comment>
<dbReference type="InterPro" id="IPR037518">
    <property type="entry name" value="MPN"/>
</dbReference>
<gene>
    <name evidence="3" type="ORF">FA13DRAFT_1813168</name>
</gene>
<protein>
    <submittedName>
        <fullName evidence="3">Mov34-domain-containing protein</fullName>
    </submittedName>
</protein>
<feature type="region of interest" description="Disordered" evidence="1">
    <location>
        <begin position="233"/>
        <end position="281"/>
    </location>
</feature>
<dbReference type="PANTHER" id="PTHR12947:SF13">
    <property type="entry name" value="FI19924P1"/>
    <property type="match status" value="1"/>
</dbReference>
<sequence>MSQPLNSGGGSSRPPATIPELAERALDNLFDDRANLKHYLRTAEKYRKEGKDLAKQGDLENAFVLLAKAATLVLEKLPAHRDYHTLLSAEQQNNLALNGQDILDNLGELKKTLVERYDDWQRRHPNGASPPTASGSVPGPVDNRAPRAYTNAVPAPVRVQDGAALRDQDRRAADEAREWKNQRQQAEMRDLEQRMRETKISEARAMEQRRAEQDAIVRRQQAADEQARALRTNMRNTTPVTPYGPGTPAHSPHNTQPSYSFANGPPTMPLEPPRRHDNASTDSSVILTPRAPVYPSPNSHPHNDYVTSARCFEDRLSGSYVTTPATTGIPPFDCKYSMHWNTEPPSQMPEQRHVQAGWYPVIPTPSINHPVPASSIQYPSYPGPTRAPPPAPTPAPPPPAPASAPPKQAEPLIGGLKQVTLPRECLPRFIAIAKGNTSNNKETCGLLLGKDKGHKFVVTTLLIPRQHSTSDTCTMDEEELVLQFTEERNLITLGWIHTHPSQSCFMSSVDLHTHSGFQRHAAGVIRRRLCS</sequence>
<feature type="region of interest" description="Disordered" evidence="1">
    <location>
        <begin position="370"/>
        <end position="410"/>
    </location>
</feature>
<dbReference type="GO" id="GO:0061578">
    <property type="term" value="F:K63-linked deubiquitinase activity"/>
    <property type="evidence" value="ECO:0007669"/>
    <property type="project" value="TreeGrafter"/>
</dbReference>
<dbReference type="Gene3D" id="3.40.140.10">
    <property type="entry name" value="Cytidine Deaminase, domain 2"/>
    <property type="match status" value="1"/>
</dbReference>
<dbReference type="PROSITE" id="PS50249">
    <property type="entry name" value="MPN"/>
    <property type="match status" value="1"/>
</dbReference>
<evidence type="ECO:0000259" key="2">
    <source>
        <dbReference type="PROSITE" id="PS50249"/>
    </source>
</evidence>
<dbReference type="OrthoDB" id="3640at2759"/>
<feature type="region of interest" description="Disordered" evidence="1">
    <location>
        <begin position="121"/>
        <end position="193"/>
    </location>
</feature>
<feature type="compositionally biased region" description="Pro residues" evidence="1">
    <location>
        <begin position="381"/>
        <end position="404"/>
    </location>
</feature>
<dbReference type="Proteomes" id="UP000298030">
    <property type="component" value="Unassembled WGS sequence"/>
</dbReference>
<keyword evidence="4" id="KW-1185">Reference proteome</keyword>
<reference evidence="3 4" key="1">
    <citation type="journal article" date="2019" name="Nat. Ecol. Evol.">
        <title>Megaphylogeny resolves global patterns of mushroom evolution.</title>
        <authorList>
            <person name="Varga T."/>
            <person name="Krizsan K."/>
            <person name="Foldi C."/>
            <person name="Dima B."/>
            <person name="Sanchez-Garcia M."/>
            <person name="Sanchez-Ramirez S."/>
            <person name="Szollosi G.J."/>
            <person name="Szarkandi J.G."/>
            <person name="Papp V."/>
            <person name="Albert L."/>
            <person name="Andreopoulos W."/>
            <person name="Angelini C."/>
            <person name="Antonin V."/>
            <person name="Barry K.W."/>
            <person name="Bougher N.L."/>
            <person name="Buchanan P."/>
            <person name="Buyck B."/>
            <person name="Bense V."/>
            <person name="Catcheside P."/>
            <person name="Chovatia M."/>
            <person name="Cooper J."/>
            <person name="Damon W."/>
            <person name="Desjardin D."/>
            <person name="Finy P."/>
            <person name="Geml J."/>
            <person name="Haridas S."/>
            <person name="Hughes K."/>
            <person name="Justo A."/>
            <person name="Karasinski D."/>
            <person name="Kautmanova I."/>
            <person name="Kiss B."/>
            <person name="Kocsube S."/>
            <person name="Kotiranta H."/>
            <person name="LaButti K.M."/>
            <person name="Lechner B.E."/>
            <person name="Liimatainen K."/>
            <person name="Lipzen A."/>
            <person name="Lukacs Z."/>
            <person name="Mihaltcheva S."/>
            <person name="Morgado L.N."/>
            <person name="Niskanen T."/>
            <person name="Noordeloos M.E."/>
            <person name="Ohm R.A."/>
            <person name="Ortiz-Santana B."/>
            <person name="Ovrebo C."/>
            <person name="Racz N."/>
            <person name="Riley R."/>
            <person name="Savchenko A."/>
            <person name="Shiryaev A."/>
            <person name="Soop K."/>
            <person name="Spirin V."/>
            <person name="Szebenyi C."/>
            <person name="Tomsovsky M."/>
            <person name="Tulloss R.E."/>
            <person name="Uehling J."/>
            <person name="Grigoriev I.V."/>
            <person name="Vagvolgyi C."/>
            <person name="Papp T."/>
            <person name="Martin F.M."/>
            <person name="Miettinen O."/>
            <person name="Hibbett D.S."/>
            <person name="Nagy L.G."/>
        </authorList>
    </citation>
    <scope>NUCLEOTIDE SEQUENCE [LARGE SCALE GENOMIC DNA]</scope>
    <source>
        <strain evidence="3 4">FP101781</strain>
    </source>
</reference>
<evidence type="ECO:0000256" key="1">
    <source>
        <dbReference type="SAM" id="MobiDB-lite"/>
    </source>
</evidence>
<feature type="domain" description="MPN" evidence="2">
    <location>
        <begin position="418"/>
        <end position="531"/>
    </location>
</feature>
<organism evidence="3 4">
    <name type="scientific">Coprinellus micaceus</name>
    <name type="common">Glistening ink-cap mushroom</name>
    <name type="synonym">Coprinus micaceus</name>
    <dbReference type="NCBI Taxonomy" id="71717"/>
    <lineage>
        <taxon>Eukaryota</taxon>
        <taxon>Fungi</taxon>
        <taxon>Dikarya</taxon>
        <taxon>Basidiomycota</taxon>
        <taxon>Agaricomycotina</taxon>
        <taxon>Agaricomycetes</taxon>
        <taxon>Agaricomycetidae</taxon>
        <taxon>Agaricales</taxon>
        <taxon>Agaricineae</taxon>
        <taxon>Psathyrellaceae</taxon>
        <taxon>Coprinellus</taxon>
    </lineage>
</organism>
<dbReference type="SUPFAM" id="SSF140856">
    <property type="entry name" value="USP8 N-terminal domain-like"/>
    <property type="match status" value="1"/>
</dbReference>
<dbReference type="GO" id="GO:0008237">
    <property type="term" value="F:metallopeptidase activity"/>
    <property type="evidence" value="ECO:0007669"/>
    <property type="project" value="InterPro"/>
</dbReference>
<dbReference type="GO" id="GO:0070536">
    <property type="term" value="P:protein K63-linked deubiquitination"/>
    <property type="evidence" value="ECO:0007669"/>
    <property type="project" value="TreeGrafter"/>
</dbReference>
<dbReference type="SMART" id="SM00232">
    <property type="entry name" value="JAB_MPN"/>
    <property type="match status" value="1"/>
</dbReference>
<dbReference type="InterPro" id="IPR015063">
    <property type="entry name" value="USP8_dimer"/>
</dbReference>
<dbReference type="PANTHER" id="PTHR12947">
    <property type="entry name" value="AMSH-LIKE PROTEASE"/>
    <property type="match status" value="1"/>
</dbReference>
<dbReference type="Pfam" id="PF01398">
    <property type="entry name" value="JAB"/>
    <property type="match status" value="1"/>
</dbReference>
<dbReference type="GO" id="GO:0005768">
    <property type="term" value="C:endosome"/>
    <property type="evidence" value="ECO:0007669"/>
    <property type="project" value="TreeGrafter"/>
</dbReference>
<dbReference type="STRING" id="71717.A0A4Y7TF56"/>
<feature type="compositionally biased region" description="Polar residues" evidence="1">
    <location>
        <begin position="252"/>
        <end position="261"/>
    </location>
</feature>